<dbReference type="Proteomes" id="UP000193538">
    <property type="component" value="Unassembled WGS sequence"/>
</dbReference>
<evidence type="ECO:0000256" key="3">
    <source>
        <dbReference type="ARBA" id="ARBA00022650"/>
    </source>
</evidence>
<dbReference type="InterPro" id="IPR036393">
    <property type="entry name" value="AceGlu_kinase-like_sf"/>
</dbReference>
<dbReference type="CDD" id="cd04242">
    <property type="entry name" value="AAK_G5K_ProB"/>
    <property type="match status" value="1"/>
</dbReference>
<reference evidence="10 11" key="1">
    <citation type="journal article" date="2016" name="Eur. J. Clin. Microbiol. Infect. Dis.">
        <title>Whole genome sequencing as a tool for phylogenetic analysis of clinical strains of Mitis group streptococci.</title>
        <authorList>
            <person name="Rasmussen L.H."/>
            <person name="Dargis R."/>
            <person name="Hojholt K."/>
            <person name="Christensen J.J."/>
            <person name="Skovgaard O."/>
            <person name="Justesen U.S."/>
            <person name="Rosenvinge F.S."/>
            <person name="Moser C."/>
            <person name="Lukjancenko O."/>
            <person name="Rasmussen S."/>
            <person name="Nielsen X.C."/>
        </authorList>
    </citation>
    <scope>NUCLEOTIDE SEQUENCE [LARGE SCALE GENOMIC DNA]</scope>
    <source>
        <strain evidence="10 11">OD_348934_12</strain>
    </source>
</reference>
<dbReference type="SUPFAM" id="SSF53633">
    <property type="entry name" value="Carbamate kinase-like"/>
    <property type="match status" value="1"/>
</dbReference>
<dbReference type="NCBIfam" id="TIGR01027">
    <property type="entry name" value="proB"/>
    <property type="match status" value="1"/>
</dbReference>
<gene>
    <name evidence="8" type="primary">proB</name>
    <name evidence="10" type="ORF">B7729_05740</name>
</gene>
<comment type="caution">
    <text evidence="10">The sequence shown here is derived from an EMBL/GenBank/DDBJ whole genome shotgun (WGS) entry which is preliminary data.</text>
</comment>
<evidence type="ECO:0000256" key="6">
    <source>
        <dbReference type="ARBA" id="ARBA00022777"/>
    </source>
</evidence>
<dbReference type="InterPro" id="IPR011529">
    <property type="entry name" value="Glu_5kinase"/>
</dbReference>
<dbReference type="PANTHER" id="PTHR43654:SF1">
    <property type="entry name" value="ISOPENTENYL PHOSPHATE KINASE"/>
    <property type="match status" value="1"/>
</dbReference>
<comment type="subcellular location">
    <subcellularLocation>
        <location evidence="8">Cytoplasm</location>
    </subcellularLocation>
</comment>
<feature type="domain" description="PUA" evidence="9">
    <location>
        <begin position="283"/>
        <end position="364"/>
    </location>
</feature>
<dbReference type="UniPathway" id="UPA00098">
    <property type="reaction ID" value="UER00359"/>
</dbReference>
<dbReference type="InterPro" id="IPR019797">
    <property type="entry name" value="Glutamate_5-kinase_CS"/>
</dbReference>
<feature type="binding site" evidence="8">
    <location>
        <position position="16"/>
    </location>
    <ligand>
        <name>ATP</name>
        <dbReference type="ChEBI" id="CHEBI:30616"/>
    </ligand>
</feature>
<dbReference type="Pfam" id="PF01472">
    <property type="entry name" value="PUA"/>
    <property type="match status" value="1"/>
</dbReference>
<keyword evidence="3 8" id="KW-0641">Proline biosynthesis</keyword>
<dbReference type="PANTHER" id="PTHR43654">
    <property type="entry name" value="GLUTAMATE 5-KINASE"/>
    <property type="match status" value="1"/>
</dbReference>
<dbReference type="GO" id="GO:0005829">
    <property type="term" value="C:cytosol"/>
    <property type="evidence" value="ECO:0007669"/>
    <property type="project" value="TreeGrafter"/>
</dbReference>
<dbReference type="GO" id="GO:0005524">
    <property type="term" value="F:ATP binding"/>
    <property type="evidence" value="ECO:0007669"/>
    <property type="project" value="UniProtKB-KW"/>
</dbReference>
<feature type="binding site" evidence="8">
    <location>
        <position position="56"/>
    </location>
    <ligand>
        <name>substrate</name>
    </ligand>
</feature>
<feature type="binding site" evidence="8">
    <location>
        <position position="155"/>
    </location>
    <ligand>
        <name>substrate</name>
    </ligand>
</feature>
<evidence type="ECO:0000256" key="2">
    <source>
        <dbReference type="ARBA" id="ARBA00022605"/>
    </source>
</evidence>
<dbReference type="GO" id="GO:0004349">
    <property type="term" value="F:glutamate 5-kinase activity"/>
    <property type="evidence" value="ECO:0007669"/>
    <property type="project" value="UniProtKB-UniRule"/>
</dbReference>
<dbReference type="EC" id="2.7.2.11" evidence="8"/>
<name>A0A1X1FXN2_STROR</name>
<dbReference type="Gene3D" id="2.30.130.10">
    <property type="entry name" value="PUA domain"/>
    <property type="match status" value="1"/>
</dbReference>
<dbReference type="InterPro" id="IPR001057">
    <property type="entry name" value="Glu/AcGlu_kinase"/>
</dbReference>
<keyword evidence="5 8" id="KW-0547">Nucleotide-binding</keyword>
<evidence type="ECO:0000313" key="11">
    <source>
        <dbReference type="Proteomes" id="UP000193538"/>
    </source>
</evidence>
<proteinExistence type="inferred from homology"/>
<comment type="function">
    <text evidence="8">Catalyzes the transfer of a phosphate group to glutamate to form L-glutamate 5-phosphate.</text>
</comment>
<dbReference type="PRINTS" id="PR00474">
    <property type="entry name" value="GLU5KINASE"/>
</dbReference>
<evidence type="ECO:0000256" key="4">
    <source>
        <dbReference type="ARBA" id="ARBA00022679"/>
    </source>
</evidence>
<accession>A0A1X1FXN2</accession>
<evidence type="ECO:0000259" key="9">
    <source>
        <dbReference type="SMART" id="SM00359"/>
    </source>
</evidence>
<dbReference type="InterPro" id="IPR005715">
    <property type="entry name" value="Glu_5kinase/COase_Synthase"/>
</dbReference>
<keyword evidence="6 8" id="KW-0418">Kinase</keyword>
<dbReference type="HAMAP" id="MF_00456">
    <property type="entry name" value="ProB"/>
    <property type="match status" value="1"/>
</dbReference>
<dbReference type="GO" id="GO:0003723">
    <property type="term" value="F:RNA binding"/>
    <property type="evidence" value="ECO:0007669"/>
    <property type="project" value="InterPro"/>
</dbReference>
<organism evidence="10 11">
    <name type="scientific">Streptococcus oralis subsp. tigurinus</name>
    <dbReference type="NCBI Taxonomy" id="1077464"/>
    <lineage>
        <taxon>Bacteria</taxon>
        <taxon>Bacillati</taxon>
        <taxon>Bacillota</taxon>
        <taxon>Bacilli</taxon>
        <taxon>Lactobacillales</taxon>
        <taxon>Streptococcaceae</taxon>
        <taxon>Streptococcus</taxon>
    </lineage>
</organism>
<protein>
    <recommendedName>
        <fullName evidence="8">Glutamate 5-kinase</fullName>
        <ecNumber evidence="8">2.7.2.11</ecNumber>
    </recommendedName>
    <alternativeName>
        <fullName evidence="8">Gamma-glutamyl kinase</fullName>
        <shortName evidence="8">GK</shortName>
    </alternativeName>
</protein>
<feature type="binding site" evidence="8">
    <location>
        <begin position="217"/>
        <end position="223"/>
    </location>
    <ligand>
        <name>ATP</name>
        <dbReference type="ChEBI" id="CHEBI:30616"/>
    </ligand>
</feature>
<dbReference type="AlphaFoldDB" id="A0A1X1FXN2"/>
<dbReference type="InterPro" id="IPR041739">
    <property type="entry name" value="G5K_ProB"/>
</dbReference>
<comment type="similarity">
    <text evidence="8">Belongs to the glutamate 5-kinase family.</text>
</comment>
<sequence>MKNRSENMKYKRIVFKVGTSSLTNEDGSLSRSKVKAITQQLAMLHEAGHELMLVSSGAVAAGFGALGFKKRPTKIADKQASAAVGQGLLLEEYTTNLLMRQIVSAQILLTQDDFVDKRRYKNAHQALSVLLHRGAIPIINENDSVVIDELKVGDNDTLSAQVAAMVQADLLVLLTDVDGLYTGNPNSDPTAKRLERIETINHEIIDMADGAGSSNGTGGMLTKIKAATIATESGVPVYICSSMKSDALIEAAEETKDGSFFVAQEKGLRTQKQWLAFYAQSQGTIWVDGGAAEALSKNGKSLLLSGVVEVEGNFSYHDIVTVADKETGQSLGKGRVQFGVSALEDMLRSQKAKGVLIHRDDWISITPEIQLLFTEF</sequence>
<dbReference type="PROSITE" id="PS00902">
    <property type="entry name" value="GLUTAMATE_5_KINASE"/>
    <property type="match status" value="1"/>
</dbReference>
<keyword evidence="7 8" id="KW-0067">ATP-binding</keyword>
<dbReference type="PIRSF" id="PIRSF000729">
    <property type="entry name" value="GK"/>
    <property type="match status" value="1"/>
</dbReference>
<dbReference type="GO" id="GO:0055129">
    <property type="term" value="P:L-proline biosynthetic process"/>
    <property type="evidence" value="ECO:0007669"/>
    <property type="project" value="UniProtKB-UniRule"/>
</dbReference>
<keyword evidence="4 8" id="KW-0808">Transferase</keyword>
<dbReference type="EMBL" id="NCUC01000013">
    <property type="protein sequence ID" value="ORO39113.1"/>
    <property type="molecule type" value="Genomic_DNA"/>
</dbReference>
<comment type="catalytic activity">
    <reaction evidence="8">
        <text>L-glutamate + ATP = L-glutamyl 5-phosphate + ADP</text>
        <dbReference type="Rhea" id="RHEA:14877"/>
        <dbReference type="ChEBI" id="CHEBI:29985"/>
        <dbReference type="ChEBI" id="CHEBI:30616"/>
        <dbReference type="ChEBI" id="CHEBI:58274"/>
        <dbReference type="ChEBI" id="CHEBI:456216"/>
        <dbReference type="EC" id="2.7.2.11"/>
    </reaction>
</comment>
<keyword evidence="1 8" id="KW-0963">Cytoplasm</keyword>
<evidence type="ECO:0000313" key="10">
    <source>
        <dbReference type="EMBL" id="ORO39113.1"/>
    </source>
</evidence>
<dbReference type="Gene3D" id="3.40.1160.10">
    <property type="entry name" value="Acetylglutamate kinase-like"/>
    <property type="match status" value="1"/>
</dbReference>
<evidence type="ECO:0000256" key="7">
    <source>
        <dbReference type="ARBA" id="ARBA00022840"/>
    </source>
</evidence>
<dbReference type="CDD" id="cd21157">
    <property type="entry name" value="PUA_G5K"/>
    <property type="match status" value="1"/>
</dbReference>
<dbReference type="InterPro" id="IPR015947">
    <property type="entry name" value="PUA-like_sf"/>
</dbReference>
<dbReference type="FunFam" id="3.40.1160.10:FF:000018">
    <property type="entry name" value="Glutamate 5-kinase"/>
    <property type="match status" value="1"/>
</dbReference>
<keyword evidence="2 8" id="KW-0028">Amino-acid biosynthesis</keyword>
<dbReference type="InterPro" id="IPR002478">
    <property type="entry name" value="PUA"/>
</dbReference>
<comment type="pathway">
    <text evidence="8">Amino-acid biosynthesis; L-proline biosynthesis; L-glutamate 5-semialdehyde from L-glutamate: step 1/2.</text>
</comment>
<dbReference type="InterPro" id="IPR036974">
    <property type="entry name" value="PUA_sf"/>
</dbReference>
<dbReference type="PROSITE" id="PS50890">
    <property type="entry name" value="PUA"/>
    <property type="match status" value="1"/>
</dbReference>
<feature type="binding site" evidence="8">
    <location>
        <position position="143"/>
    </location>
    <ligand>
        <name>substrate</name>
    </ligand>
</feature>
<dbReference type="Pfam" id="PF00696">
    <property type="entry name" value="AA_kinase"/>
    <property type="match status" value="1"/>
</dbReference>
<dbReference type="InterPro" id="IPR001048">
    <property type="entry name" value="Asp/Glu/Uridylate_kinase"/>
</dbReference>
<evidence type="ECO:0000256" key="8">
    <source>
        <dbReference type="HAMAP-Rule" id="MF_00456"/>
    </source>
</evidence>
<dbReference type="SMART" id="SM00359">
    <property type="entry name" value="PUA"/>
    <property type="match status" value="1"/>
</dbReference>
<feature type="binding site" evidence="8">
    <location>
        <begin position="175"/>
        <end position="176"/>
    </location>
    <ligand>
        <name>ATP</name>
        <dbReference type="ChEBI" id="CHEBI:30616"/>
    </ligand>
</feature>
<evidence type="ECO:0000256" key="1">
    <source>
        <dbReference type="ARBA" id="ARBA00022490"/>
    </source>
</evidence>
<dbReference type="SUPFAM" id="SSF88697">
    <property type="entry name" value="PUA domain-like"/>
    <property type="match status" value="1"/>
</dbReference>
<evidence type="ECO:0000256" key="5">
    <source>
        <dbReference type="ARBA" id="ARBA00022741"/>
    </source>
</evidence>